<dbReference type="EMBL" id="CP026512">
    <property type="protein sequence ID" value="QAX82216.1"/>
    <property type="molecule type" value="Genomic_DNA"/>
</dbReference>
<organism evidence="1 2">
    <name type="scientific">Candidatus Pseudomonas adelgestsugas</name>
    <dbReference type="NCBI Taxonomy" id="1302376"/>
    <lineage>
        <taxon>Bacteria</taxon>
        <taxon>Pseudomonadati</taxon>
        <taxon>Pseudomonadota</taxon>
        <taxon>Gammaproteobacteria</taxon>
        <taxon>Pseudomonadales</taxon>
        <taxon>Pseudomonadaceae</taxon>
        <taxon>Pseudomonas</taxon>
    </lineage>
</organism>
<name>A0ABX5R9Z6_9PSED</name>
<gene>
    <name evidence="1" type="ORF">C3B55_00913</name>
</gene>
<reference evidence="1 2" key="1">
    <citation type="journal article" date="2018" name="Genome Biol. Evol.">
        <title>Partnering With a Pest: Genomes of Hemlock Woolly Adelgid Symbionts Reveal Atypical Nutritional Provisioning Patterns in Dual-Obligate Bacteria.</title>
        <authorList>
            <person name="Weglarz K.M."/>
            <person name="Havill N.P."/>
            <person name="Burke G.R."/>
            <person name="von Dohlen C.D."/>
        </authorList>
    </citation>
    <scope>NUCLEOTIDE SEQUENCE [LARGE SCALE GENOMIC DNA]</scope>
    <source>
        <strain evidence="1 2">HWA_ENA</strain>
    </source>
</reference>
<proteinExistence type="predicted"/>
<accession>A0ABX5R9Z6</accession>
<protein>
    <submittedName>
        <fullName evidence="1">Uncharacterized protein</fullName>
    </submittedName>
</protein>
<sequence>MVKLLCNKIQKRLHKIKESKILRKLQQPRKLPKKRQRKNPLLMSLKMAQEAARKSAATLATSWLPNIVMNALTVLTT</sequence>
<dbReference type="Proteomes" id="UP000288953">
    <property type="component" value="Chromosome"/>
</dbReference>
<keyword evidence="2" id="KW-1185">Reference proteome</keyword>
<evidence type="ECO:0000313" key="2">
    <source>
        <dbReference type="Proteomes" id="UP000288953"/>
    </source>
</evidence>
<evidence type="ECO:0000313" key="1">
    <source>
        <dbReference type="EMBL" id="QAX82216.1"/>
    </source>
</evidence>